<dbReference type="Proteomes" id="UP000035034">
    <property type="component" value="Unassembled WGS sequence"/>
</dbReference>
<organism evidence="2 3">
    <name type="scientific">Gordonia effusa NBRC 100432</name>
    <dbReference type="NCBI Taxonomy" id="1077974"/>
    <lineage>
        <taxon>Bacteria</taxon>
        <taxon>Bacillati</taxon>
        <taxon>Actinomycetota</taxon>
        <taxon>Actinomycetes</taxon>
        <taxon>Mycobacteriales</taxon>
        <taxon>Gordoniaceae</taxon>
        <taxon>Gordonia</taxon>
    </lineage>
</organism>
<name>H0R0I3_9ACTN</name>
<keyword evidence="1" id="KW-0812">Transmembrane</keyword>
<gene>
    <name evidence="2" type="ORF">GOEFS_059_00180</name>
</gene>
<keyword evidence="1" id="KW-0472">Membrane</keyword>
<evidence type="ECO:0000313" key="3">
    <source>
        <dbReference type="Proteomes" id="UP000035034"/>
    </source>
</evidence>
<dbReference type="EMBL" id="BAEH01000059">
    <property type="protein sequence ID" value="GAB18584.1"/>
    <property type="molecule type" value="Genomic_DNA"/>
</dbReference>
<accession>H0R0I3</accession>
<dbReference type="AlphaFoldDB" id="H0R0I3"/>
<comment type="caution">
    <text evidence="2">The sequence shown here is derived from an EMBL/GenBank/DDBJ whole genome shotgun (WGS) entry which is preliminary data.</text>
</comment>
<feature type="transmembrane region" description="Helical" evidence="1">
    <location>
        <begin position="12"/>
        <end position="31"/>
    </location>
</feature>
<reference evidence="2 3" key="1">
    <citation type="submission" date="2011-12" db="EMBL/GenBank/DDBJ databases">
        <title>Whole genome shotgun sequence of Gordonia effusa NBRC 100432.</title>
        <authorList>
            <person name="Yoshida I."/>
            <person name="Takarada H."/>
            <person name="Hosoyama A."/>
            <person name="Tsuchikane K."/>
            <person name="Katsumata H."/>
            <person name="Yamazaki S."/>
            <person name="Fujita N."/>
        </authorList>
    </citation>
    <scope>NUCLEOTIDE SEQUENCE [LARGE SCALE GENOMIC DNA]</scope>
    <source>
        <strain evidence="2 3">NBRC 100432</strain>
    </source>
</reference>
<keyword evidence="3" id="KW-1185">Reference proteome</keyword>
<evidence type="ECO:0000256" key="1">
    <source>
        <dbReference type="SAM" id="Phobius"/>
    </source>
</evidence>
<dbReference type="RefSeq" id="WP_007317920.1">
    <property type="nucleotide sequence ID" value="NZ_BAEH01000059.1"/>
</dbReference>
<protein>
    <submittedName>
        <fullName evidence="2">Uncharacterized protein</fullName>
    </submittedName>
</protein>
<dbReference type="eggNOG" id="ENOG5032EBD">
    <property type="taxonomic scope" value="Bacteria"/>
</dbReference>
<dbReference type="OrthoDB" id="4380076at2"/>
<sequence length="185" mass="20009">MTVIKLTKWRTAGLVVVALAIIYLVLVLGFGRPLGLITLNSEKSASTGATVTSRYDDWENYRLTKLVGQTVSQAKADLGSPEVDNTLAKAGGLTVVSATNKPEALKGKSDSELTITGYCIRMELADRHRLTLAAVPTSSVSSDLRARLKEDPEKAVYEYQKEARCDPETIGQAISDILVRPRNSG</sequence>
<evidence type="ECO:0000313" key="2">
    <source>
        <dbReference type="EMBL" id="GAB18584.1"/>
    </source>
</evidence>
<dbReference type="STRING" id="1077974.GOEFS_059_00180"/>
<proteinExistence type="predicted"/>
<keyword evidence="1" id="KW-1133">Transmembrane helix</keyword>